<dbReference type="Proteomes" id="UP001227317">
    <property type="component" value="Unassembled WGS sequence"/>
</dbReference>
<proteinExistence type="predicted"/>
<evidence type="ECO:0000313" key="1">
    <source>
        <dbReference type="EMBL" id="MDQ2102204.1"/>
    </source>
</evidence>
<organism evidence="1 2">
    <name type="scientific">Azospirillum isscasi</name>
    <dbReference type="NCBI Taxonomy" id="3053926"/>
    <lineage>
        <taxon>Bacteria</taxon>
        <taxon>Pseudomonadati</taxon>
        <taxon>Pseudomonadota</taxon>
        <taxon>Alphaproteobacteria</taxon>
        <taxon>Rhodospirillales</taxon>
        <taxon>Azospirillaceae</taxon>
        <taxon>Azospirillum</taxon>
    </lineage>
</organism>
<dbReference type="EMBL" id="JAUJFI010000017">
    <property type="protein sequence ID" value="MDQ2102204.1"/>
    <property type="molecule type" value="Genomic_DNA"/>
</dbReference>
<dbReference type="RefSeq" id="WP_306704183.1">
    <property type="nucleotide sequence ID" value="NZ_JAUJFI010000017.1"/>
</dbReference>
<gene>
    <name evidence="1" type="ORF">QSG27_05815</name>
</gene>
<name>A0ABU0WGS4_9PROT</name>
<comment type="caution">
    <text evidence="1">The sequence shown here is derived from an EMBL/GenBank/DDBJ whole genome shotgun (WGS) entry which is preliminary data.</text>
</comment>
<reference evidence="1 2" key="1">
    <citation type="submission" date="2023-06" db="EMBL/GenBank/DDBJ databases">
        <title>Azospirillum isscasensis sp.nov, a bacterium isolated from rhizosphere soil of rice.</title>
        <authorList>
            <person name="Wang H."/>
        </authorList>
    </citation>
    <scope>NUCLEOTIDE SEQUENCE [LARGE SCALE GENOMIC DNA]</scope>
    <source>
        <strain evidence="1 2">C340-1</strain>
    </source>
</reference>
<evidence type="ECO:0000313" key="2">
    <source>
        <dbReference type="Proteomes" id="UP001227317"/>
    </source>
</evidence>
<accession>A0ABU0WGS4</accession>
<keyword evidence="2" id="KW-1185">Reference proteome</keyword>
<protein>
    <submittedName>
        <fullName evidence="1">Uncharacterized protein</fullName>
    </submittedName>
</protein>
<sequence length="90" mass="10044">MEETKLTAALPNLDIQILHRDDPERGAETIAIQITATPSFDALRGTMGPALLASANPMLALWAAPMRLWSDAMRQVWAPWLRLTPPRREP</sequence>